<feature type="domain" description="Protein kinase" evidence="8">
    <location>
        <begin position="140"/>
        <end position="398"/>
    </location>
</feature>
<dbReference type="GO" id="GO:0005524">
    <property type="term" value="F:ATP binding"/>
    <property type="evidence" value="ECO:0007669"/>
    <property type="project" value="UniProtKB-UniRule"/>
</dbReference>
<feature type="domain" description="AGC-kinase C-terminal" evidence="9">
    <location>
        <begin position="399"/>
        <end position="468"/>
    </location>
</feature>
<dbReference type="PROSITE" id="PS00107">
    <property type="entry name" value="PROTEIN_KINASE_ATP"/>
    <property type="match status" value="1"/>
</dbReference>
<dbReference type="InterPro" id="IPR011009">
    <property type="entry name" value="Kinase-like_dom_sf"/>
</dbReference>
<evidence type="ECO:0000259" key="8">
    <source>
        <dbReference type="PROSITE" id="PS50011"/>
    </source>
</evidence>
<dbReference type="FunFam" id="1.10.510.10:FF:000048">
    <property type="entry name" value="Protein kinase C"/>
    <property type="match status" value="1"/>
</dbReference>
<reference evidence="12 13" key="1">
    <citation type="submission" date="2018-01" db="EMBL/GenBank/DDBJ databases">
        <title>Draft genome of the strawberry crown rot pathogen Phytophthora cactorum.</title>
        <authorList>
            <person name="Armitage A.D."/>
            <person name="Lysoe E."/>
            <person name="Nellist C.F."/>
            <person name="Harrison R.J."/>
            <person name="Brurberg M.B."/>
        </authorList>
    </citation>
    <scope>NUCLEOTIDE SEQUENCE [LARGE SCALE GENOMIC DNA]</scope>
    <source>
        <strain evidence="12 13">10300</strain>
    </source>
</reference>
<evidence type="ECO:0000256" key="3">
    <source>
        <dbReference type="ARBA" id="ARBA00022679"/>
    </source>
</evidence>
<dbReference type="InterPro" id="IPR017441">
    <property type="entry name" value="Protein_kinase_ATP_BS"/>
</dbReference>
<dbReference type="EMBL" id="JAENGZ010001034">
    <property type="protein sequence ID" value="KAG6951254.1"/>
    <property type="molecule type" value="Genomic_DNA"/>
</dbReference>
<protein>
    <recommendedName>
        <fullName evidence="14">AGC protein kinase</fullName>
    </recommendedName>
</protein>
<organism evidence="12 13">
    <name type="scientific">Phytophthora cactorum</name>
    <dbReference type="NCBI Taxonomy" id="29920"/>
    <lineage>
        <taxon>Eukaryota</taxon>
        <taxon>Sar</taxon>
        <taxon>Stramenopiles</taxon>
        <taxon>Oomycota</taxon>
        <taxon>Peronosporomycetes</taxon>
        <taxon>Peronosporales</taxon>
        <taxon>Peronosporaceae</taxon>
        <taxon>Phytophthora</taxon>
    </lineage>
</organism>
<keyword evidence="6 7" id="KW-0067">ATP-binding</keyword>
<dbReference type="PANTHER" id="PTHR24351">
    <property type="entry name" value="RIBOSOMAL PROTEIN S6 KINASE"/>
    <property type="match status" value="1"/>
</dbReference>
<dbReference type="CDD" id="cd05123">
    <property type="entry name" value="STKc_AGC"/>
    <property type="match status" value="1"/>
</dbReference>
<dbReference type="Pfam" id="PF00069">
    <property type="entry name" value="Pkinase"/>
    <property type="match status" value="1"/>
</dbReference>
<evidence type="ECO:0000313" key="10">
    <source>
        <dbReference type="EMBL" id="KAG2970944.1"/>
    </source>
</evidence>
<dbReference type="PROSITE" id="PS51285">
    <property type="entry name" value="AGC_KINASE_CTER"/>
    <property type="match status" value="1"/>
</dbReference>
<dbReference type="InterPro" id="IPR045270">
    <property type="entry name" value="STKc_AGC"/>
</dbReference>
<name>A0A329SVG8_9STRA</name>
<dbReference type="EMBL" id="RCML01000698">
    <property type="protein sequence ID" value="KAG2970944.1"/>
    <property type="molecule type" value="Genomic_DNA"/>
</dbReference>
<evidence type="ECO:0000313" key="11">
    <source>
        <dbReference type="EMBL" id="KAG6951254.1"/>
    </source>
</evidence>
<keyword evidence="5" id="KW-0418">Kinase</keyword>
<dbReference type="EMBL" id="MJFZ01000043">
    <property type="protein sequence ID" value="RAW40710.1"/>
    <property type="molecule type" value="Genomic_DNA"/>
</dbReference>
<keyword evidence="3" id="KW-0808">Transferase</keyword>
<evidence type="ECO:0000313" key="13">
    <source>
        <dbReference type="Proteomes" id="UP000251314"/>
    </source>
</evidence>
<dbReference type="AlphaFoldDB" id="A0A329SVG8"/>
<dbReference type="SUPFAM" id="SSF50729">
    <property type="entry name" value="PH domain-like"/>
    <property type="match status" value="1"/>
</dbReference>
<dbReference type="InterPro" id="IPR000961">
    <property type="entry name" value="AGC-kinase_C"/>
</dbReference>
<dbReference type="Gene3D" id="3.30.200.20">
    <property type="entry name" value="Phosphorylase Kinase, domain 1"/>
    <property type="match status" value="1"/>
</dbReference>
<dbReference type="Proteomes" id="UP000688947">
    <property type="component" value="Unassembled WGS sequence"/>
</dbReference>
<evidence type="ECO:0000256" key="2">
    <source>
        <dbReference type="ARBA" id="ARBA00022553"/>
    </source>
</evidence>
<reference evidence="10" key="2">
    <citation type="submission" date="2018-10" db="EMBL/GenBank/DDBJ databases">
        <title>Effector identification in a new, highly contiguous assembly of the strawberry crown rot pathogen Phytophthora cactorum.</title>
        <authorList>
            <person name="Armitage A.D."/>
            <person name="Nellist C.F."/>
            <person name="Bates H."/>
            <person name="Vickerstaff R.J."/>
            <person name="Harrison R.J."/>
        </authorList>
    </citation>
    <scope>NUCLEOTIDE SEQUENCE</scope>
    <source>
        <strain evidence="10">P415</strain>
    </source>
</reference>
<dbReference type="SUPFAM" id="SSF56112">
    <property type="entry name" value="Protein kinase-like (PK-like)"/>
    <property type="match status" value="1"/>
</dbReference>
<keyword evidence="1" id="KW-0723">Serine/threonine-protein kinase</keyword>
<evidence type="ECO:0008006" key="14">
    <source>
        <dbReference type="Google" id="ProtNLM"/>
    </source>
</evidence>
<dbReference type="VEuPathDB" id="FungiDB:PC110_g3132"/>
<dbReference type="SMART" id="SM00220">
    <property type="entry name" value="S_TKc"/>
    <property type="match status" value="1"/>
</dbReference>
<reference evidence="11" key="3">
    <citation type="submission" date="2021-01" db="EMBL/GenBank/DDBJ databases">
        <title>Phytophthora aleatoria, a newly-described species from Pinus radiata is distinct from Phytophthora cactorum isolates based on comparative genomics.</title>
        <authorList>
            <person name="Mcdougal R."/>
            <person name="Panda P."/>
            <person name="Williams N."/>
            <person name="Studholme D.J."/>
        </authorList>
    </citation>
    <scope>NUCLEOTIDE SEQUENCE</scope>
    <source>
        <strain evidence="11">NZFS 3830</strain>
    </source>
</reference>
<dbReference type="InterPro" id="IPR011993">
    <property type="entry name" value="PH-like_dom_sf"/>
</dbReference>
<dbReference type="PROSITE" id="PS00108">
    <property type="entry name" value="PROTEIN_KINASE_ST"/>
    <property type="match status" value="1"/>
</dbReference>
<dbReference type="PROSITE" id="PS50011">
    <property type="entry name" value="PROTEIN_KINASE_DOM"/>
    <property type="match status" value="1"/>
</dbReference>
<dbReference type="SMART" id="SM00133">
    <property type="entry name" value="S_TK_X"/>
    <property type="match status" value="1"/>
</dbReference>
<feature type="binding site" evidence="7">
    <location>
        <position position="169"/>
    </location>
    <ligand>
        <name>ATP</name>
        <dbReference type="ChEBI" id="CHEBI:30616"/>
    </ligand>
</feature>
<evidence type="ECO:0000259" key="9">
    <source>
        <dbReference type="PROSITE" id="PS51285"/>
    </source>
</evidence>
<evidence type="ECO:0000256" key="7">
    <source>
        <dbReference type="PROSITE-ProRule" id="PRU10141"/>
    </source>
</evidence>
<evidence type="ECO:0000313" key="12">
    <source>
        <dbReference type="EMBL" id="RAW40710.1"/>
    </source>
</evidence>
<sequence length="543" mass="61350">MVLLFQRKDSVLSEESKRFVNSLPSTFINLFRKRRQLLPVWSSHKYCAMIKSTFLVYYRATKPEDAGVPGFWQQNTLKYLNLQNCKIKLIDDDSAGYVFCITPESGKGAIYFAADTEKDRAKFAAQAAAVQHRMPSLNEFTTHKLLGRGHYGRVILASNAADRQLYAIKEMKLGQVKAKVVFAERATMEWVGDHPFVMGLDYALARGRSVFLISKFMQGGDLFLHMQNNGGSFREDAVRFYAAELLLALEHMHNMCVLHRDIKPENVLLDSEGHIKLADMGLAKRLESRAGRTKTMCGTDTYLPPEMVGRYPDGHGLPVDLWQFGCILFELRAGYPPFYLPQSSQKSTHQRILYQPVRYPNNMSPELKSLLVALLEKRQEDRLGFRGGIAEIKAHSFFHGIDWDEVLKRQLKPPLVPGPPGEDFVANFDPHFTEQPHTIYAPEEIASCFERDFAGFDYVRPLHAGANNASCPSLMPTAKMTVSPTSSSRASTSKDMSECIESSFGEFSFDQARMSGNEQQCEDDNPEVELEAELDVDSVRIKI</sequence>
<accession>A0A329SVG8</accession>
<keyword evidence="13" id="KW-1185">Reference proteome</keyword>
<evidence type="ECO:0000256" key="6">
    <source>
        <dbReference type="ARBA" id="ARBA00022840"/>
    </source>
</evidence>
<evidence type="ECO:0000256" key="1">
    <source>
        <dbReference type="ARBA" id="ARBA00022527"/>
    </source>
</evidence>
<dbReference type="STRING" id="29920.A0A329SVG8"/>
<dbReference type="Gene3D" id="2.30.29.30">
    <property type="entry name" value="Pleckstrin-homology domain (PH domain)/Phosphotyrosine-binding domain (PTB)"/>
    <property type="match status" value="1"/>
</dbReference>
<dbReference type="GO" id="GO:0004674">
    <property type="term" value="F:protein serine/threonine kinase activity"/>
    <property type="evidence" value="ECO:0007669"/>
    <property type="project" value="UniProtKB-KW"/>
</dbReference>
<dbReference type="Proteomes" id="UP000697107">
    <property type="component" value="Unassembled WGS sequence"/>
</dbReference>
<keyword evidence="2" id="KW-0597">Phosphoprotein</keyword>
<keyword evidence="4 7" id="KW-0547">Nucleotide-binding</keyword>
<dbReference type="InterPro" id="IPR008271">
    <property type="entry name" value="Ser/Thr_kinase_AS"/>
</dbReference>
<comment type="caution">
    <text evidence="12">The sequence shown here is derived from an EMBL/GenBank/DDBJ whole genome shotgun (WGS) entry which is preliminary data.</text>
</comment>
<dbReference type="OrthoDB" id="67165at2759"/>
<gene>
    <name evidence="11" type="ORF">JG687_00013727</name>
    <name evidence="12" type="ORF">PC110_g3132</name>
    <name evidence="10" type="ORF">PC118_g16577</name>
</gene>
<dbReference type="InterPro" id="IPR000719">
    <property type="entry name" value="Prot_kinase_dom"/>
</dbReference>
<evidence type="ECO:0000256" key="5">
    <source>
        <dbReference type="ARBA" id="ARBA00022777"/>
    </source>
</evidence>
<proteinExistence type="predicted"/>
<dbReference type="Proteomes" id="UP000251314">
    <property type="component" value="Unassembled WGS sequence"/>
</dbReference>
<evidence type="ECO:0000256" key="4">
    <source>
        <dbReference type="ARBA" id="ARBA00022741"/>
    </source>
</evidence>
<dbReference type="Gene3D" id="1.10.510.10">
    <property type="entry name" value="Transferase(Phosphotransferase) domain 1"/>
    <property type="match status" value="1"/>
</dbReference>